<sequence length="112" mass="12574">MSKPSLVSTNLIKKRRQALQGIQAAGCFGIPELKNPRYLACFKDGRRAHLKAYLANPNTTSADLETIPLYSHHATRQSLFAQGWRSVTELDRLRARLSPCQSQPPHKEPQHG</sequence>
<name>A0A3L0W241_ECOLX</name>
<gene>
    <name evidence="1" type="ORF">D9F05_17400</name>
</gene>
<dbReference type="AlphaFoldDB" id="A0A3L0W241"/>
<accession>A0A3L0W241</accession>
<organism evidence="1">
    <name type="scientific">Escherichia coli</name>
    <dbReference type="NCBI Taxonomy" id="562"/>
    <lineage>
        <taxon>Bacteria</taxon>
        <taxon>Pseudomonadati</taxon>
        <taxon>Pseudomonadota</taxon>
        <taxon>Gammaproteobacteria</taxon>
        <taxon>Enterobacterales</taxon>
        <taxon>Enterobacteriaceae</taxon>
        <taxon>Escherichia</taxon>
    </lineage>
</organism>
<comment type="caution">
    <text evidence="1">The sequence shown here is derived from an EMBL/GenBank/DDBJ whole genome shotgun (WGS) entry which is preliminary data.</text>
</comment>
<dbReference type="EMBL" id="RNRV01000036">
    <property type="protein sequence ID" value="MHO06116.1"/>
    <property type="molecule type" value="Genomic_DNA"/>
</dbReference>
<evidence type="ECO:0000313" key="1">
    <source>
        <dbReference type="EMBL" id="MHO06116.1"/>
    </source>
</evidence>
<proteinExistence type="predicted"/>
<protein>
    <submittedName>
        <fullName evidence="1">Uncharacterized protein</fullName>
    </submittedName>
</protein>
<reference evidence="1" key="1">
    <citation type="submission" date="2018-10" db="EMBL/GenBank/DDBJ databases">
        <authorList>
            <consortium name="NARMS: The National Antimicrobial Resistance Monitoring System"/>
        </authorList>
    </citation>
    <scope>NUCLEOTIDE SEQUENCE [LARGE SCALE GENOMIC DNA]</scope>
    <source>
        <strain evidence="1">CVM N17EC0388</strain>
    </source>
</reference>